<dbReference type="RefSeq" id="WP_307397912.1">
    <property type="nucleotide sequence ID" value="NZ_BAAADK010000004.1"/>
</dbReference>
<keyword evidence="1" id="KW-0812">Transmembrane</keyword>
<evidence type="ECO:0000313" key="2">
    <source>
        <dbReference type="EMBL" id="MDQ0168288.1"/>
    </source>
</evidence>
<evidence type="ECO:0000313" key="3">
    <source>
        <dbReference type="Proteomes" id="UP001235840"/>
    </source>
</evidence>
<feature type="transmembrane region" description="Helical" evidence="1">
    <location>
        <begin position="530"/>
        <end position="548"/>
    </location>
</feature>
<keyword evidence="3" id="KW-1185">Reference proteome</keyword>
<feature type="transmembrane region" description="Helical" evidence="1">
    <location>
        <begin position="607"/>
        <end position="627"/>
    </location>
</feature>
<proteinExistence type="predicted"/>
<dbReference type="Proteomes" id="UP001235840">
    <property type="component" value="Unassembled WGS sequence"/>
</dbReference>
<keyword evidence="1" id="KW-1133">Transmembrane helix</keyword>
<keyword evidence="1" id="KW-0472">Membrane</keyword>
<feature type="transmembrane region" description="Helical" evidence="1">
    <location>
        <begin position="576"/>
        <end position="595"/>
    </location>
</feature>
<organism evidence="2 3">
    <name type="scientific">Caldalkalibacillus horti</name>
    <dbReference type="NCBI Taxonomy" id="77523"/>
    <lineage>
        <taxon>Bacteria</taxon>
        <taxon>Bacillati</taxon>
        <taxon>Bacillota</taxon>
        <taxon>Bacilli</taxon>
        <taxon>Bacillales</taxon>
        <taxon>Bacillaceae</taxon>
        <taxon>Caldalkalibacillus</taxon>
    </lineage>
</organism>
<feature type="transmembrane region" description="Helical" evidence="1">
    <location>
        <begin position="660"/>
        <end position="679"/>
    </location>
</feature>
<feature type="transmembrane region" description="Helical" evidence="1">
    <location>
        <begin position="775"/>
        <end position="793"/>
    </location>
</feature>
<gene>
    <name evidence="2" type="ORF">J2S11_004250</name>
</gene>
<evidence type="ECO:0008006" key="4">
    <source>
        <dbReference type="Google" id="ProtNLM"/>
    </source>
</evidence>
<accession>A0ABT9W4W2</accession>
<feature type="transmembrane region" description="Helical" evidence="1">
    <location>
        <begin position="751"/>
        <end position="769"/>
    </location>
</feature>
<protein>
    <recommendedName>
        <fullName evidence="4">Alkaline phosphatase family protein</fullName>
    </recommendedName>
</protein>
<feature type="transmembrane region" description="Helical" evidence="1">
    <location>
        <begin position="447"/>
        <end position="468"/>
    </location>
</feature>
<feature type="transmembrane region" description="Helical" evidence="1">
    <location>
        <begin position="633"/>
        <end position="653"/>
    </location>
</feature>
<sequence>MSQPFKRLYRSCKLWKVTLANLVLLVVMVLFSPYSLALSESPINIELVQQESFERSQIHSSSKDNHLLLILLPGLSMENMDLLTPWLPDKILEHGQLGAMTLRTASGLNNQHTLVTLSTGQYERLVGGWNAFHINEQLEDGLTAGQSYTQRSGRNPMGPIVHPLLYKWQNEWEEEQNYRQQPEWLGELLQEQGVYTVAFGNSDIGETKKRRAPMLVMNKEGQAQGLVSKEILQFTPSFPTGYRSDWGKLQEAIDRVWQEHSSTFTVVELGDIERMNSMFKEMEKNHFQEVMQQWCFELGQWLQALLNKEAIQPSIMLVSPWVSAEAQEGGRLLAPILFWEQEQPSGLLTSITTKQTGIVTNLDMAPTILAKFNVQKPLGMVGQPIESISAKRSSDSLVQSLEKLQESGKLSQPFDAGEELHSEKIYINDWKSDLSYMFTIYDKRRSVITTFLTTVILTLLASTAYWWFYRYAHGAKVLQWVVGAILLSPLFFLWFTPLIQYMNEHLWISILFASALCTSFILYRLLSPSICMAAICLLNATALGWDIVQGSEWMKRSFLGYDAIIGARFYGIGNEYAGILLGASIMGVTSLYAGLSKRLERRLEKKWIYLILTSVGYLILLFLVGAPSFGTNAGATLAFLITFPVAQLLLFQYRVKLKQIMIIGSCFLGGFVLFIFMHLQGEHTHVNTLLQALLQGEWGILFEMINRKWSMNMKLIKVSLWGKVFVTSLFVMLFFFFRDRKTEEDKGEQEIWLNGFRAIILGAILLLLINDSGIVAAATTMLYVTFPLIYLKLNEKLEGMQQKE</sequence>
<dbReference type="EMBL" id="JAUSTY010000027">
    <property type="protein sequence ID" value="MDQ0168288.1"/>
    <property type="molecule type" value="Genomic_DNA"/>
</dbReference>
<evidence type="ECO:0000256" key="1">
    <source>
        <dbReference type="SAM" id="Phobius"/>
    </source>
</evidence>
<comment type="caution">
    <text evidence="2">The sequence shown here is derived from an EMBL/GenBank/DDBJ whole genome shotgun (WGS) entry which is preliminary data.</text>
</comment>
<reference evidence="2 3" key="1">
    <citation type="submission" date="2023-07" db="EMBL/GenBank/DDBJ databases">
        <title>Genomic Encyclopedia of Type Strains, Phase IV (KMG-IV): sequencing the most valuable type-strain genomes for metagenomic binning, comparative biology and taxonomic classification.</title>
        <authorList>
            <person name="Goeker M."/>
        </authorList>
    </citation>
    <scope>NUCLEOTIDE SEQUENCE [LARGE SCALE GENOMIC DNA]</scope>
    <source>
        <strain evidence="2 3">DSM 12751</strain>
    </source>
</reference>
<name>A0ABT9W4W2_9BACI</name>
<feature type="transmembrane region" description="Helical" evidence="1">
    <location>
        <begin position="505"/>
        <end position="523"/>
    </location>
</feature>
<feature type="transmembrane region" description="Helical" evidence="1">
    <location>
        <begin position="480"/>
        <end position="499"/>
    </location>
</feature>
<feature type="transmembrane region" description="Helical" evidence="1">
    <location>
        <begin position="720"/>
        <end position="739"/>
    </location>
</feature>